<evidence type="ECO:0000256" key="5">
    <source>
        <dbReference type="ARBA" id="ARBA00022989"/>
    </source>
</evidence>
<keyword evidence="3" id="KW-0997">Cell inner membrane</keyword>
<keyword evidence="10" id="KW-1185">Reference proteome</keyword>
<dbReference type="Gene3D" id="1.20.1540.10">
    <property type="entry name" value="Rhomboid-like"/>
    <property type="match status" value="1"/>
</dbReference>
<feature type="transmembrane region" description="Helical" evidence="7">
    <location>
        <begin position="101"/>
        <end position="119"/>
    </location>
</feature>
<proteinExistence type="predicted"/>
<dbReference type="RefSeq" id="WP_182294378.1">
    <property type="nucleotide sequence ID" value="NZ_CP059851.1"/>
</dbReference>
<feature type="transmembrane region" description="Helical" evidence="7">
    <location>
        <begin position="167"/>
        <end position="185"/>
    </location>
</feature>
<dbReference type="Proteomes" id="UP000515292">
    <property type="component" value="Chromosome"/>
</dbReference>
<keyword evidence="4 7" id="KW-0812">Transmembrane</keyword>
<keyword evidence="5 7" id="KW-1133">Transmembrane helix</keyword>
<evidence type="ECO:0000256" key="7">
    <source>
        <dbReference type="SAM" id="Phobius"/>
    </source>
</evidence>
<gene>
    <name evidence="9" type="ORF">H3309_08830</name>
</gene>
<dbReference type="Pfam" id="PF01694">
    <property type="entry name" value="Rhomboid"/>
    <property type="match status" value="1"/>
</dbReference>
<dbReference type="SUPFAM" id="SSF144091">
    <property type="entry name" value="Rhomboid-like"/>
    <property type="match status" value="1"/>
</dbReference>
<evidence type="ECO:0000256" key="3">
    <source>
        <dbReference type="ARBA" id="ARBA00022519"/>
    </source>
</evidence>
<keyword evidence="9" id="KW-0378">Hydrolase</keyword>
<dbReference type="PANTHER" id="PTHR43066:SF26">
    <property type="entry name" value="RHOMBOID PROTEASE GLPG"/>
    <property type="match status" value="1"/>
</dbReference>
<dbReference type="GO" id="GO:0016020">
    <property type="term" value="C:membrane"/>
    <property type="evidence" value="ECO:0007669"/>
    <property type="project" value="UniProtKB-SubCell"/>
</dbReference>
<evidence type="ECO:0000313" key="10">
    <source>
        <dbReference type="Proteomes" id="UP000515292"/>
    </source>
</evidence>
<sequence length="221" mass="23312">MSDGVTAGAPLTRAILFLCVGVQLLSTLLGAGFDQALLLRAGLIPARLTGEVVGLDGSVPAVLTLVTHQFLHGGWVHLLMNMLFFVWIGREMEWLLGWRRLLLLFLLSGVAGGLLQVAFSPTSMTPAVGASGSISGVFAAYALLFARTPEAAGSFLGWRISPELVRAFRYAALWSGLQLLTAVAFNVPGGALGMGGIAIWSHIGGFIAGLLFALPLVRRRA</sequence>
<evidence type="ECO:0000259" key="8">
    <source>
        <dbReference type="Pfam" id="PF01694"/>
    </source>
</evidence>
<dbReference type="AlphaFoldDB" id="A0A7G5IDT7"/>
<feature type="transmembrane region" description="Helical" evidence="7">
    <location>
        <begin position="70"/>
        <end position="89"/>
    </location>
</feature>
<feature type="transmembrane region" description="Helical" evidence="7">
    <location>
        <begin position="197"/>
        <end position="217"/>
    </location>
</feature>
<evidence type="ECO:0000313" key="9">
    <source>
        <dbReference type="EMBL" id="QMW21529.1"/>
    </source>
</evidence>
<feature type="transmembrane region" description="Helical" evidence="7">
    <location>
        <begin position="125"/>
        <end position="146"/>
    </location>
</feature>
<accession>A0A7G5IDT7</accession>
<organism evidence="9 10">
    <name type="scientific">Sandaracinobacteroides saxicola</name>
    <dbReference type="NCBI Taxonomy" id="2759707"/>
    <lineage>
        <taxon>Bacteria</taxon>
        <taxon>Pseudomonadati</taxon>
        <taxon>Pseudomonadota</taxon>
        <taxon>Alphaproteobacteria</taxon>
        <taxon>Sphingomonadales</taxon>
        <taxon>Sphingosinicellaceae</taxon>
        <taxon>Sandaracinobacteroides</taxon>
    </lineage>
</organism>
<dbReference type="InterPro" id="IPR035952">
    <property type="entry name" value="Rhomboid-like_sf"/>
</dbReference>
<keyword evidence="2" id="KW-1003">Cell membrane</keyword>
<name>A0A7G5IDT7_9SPHN</name>
<dbReference type="PANTHER" id="PTHR43066">
    <property type="entry name" value="RHOMBOID-RELATED PROTEIN"/>
    <property type="match status" value="1"/>
</dbReference>
<dbReference type="KEGG" id="sand:H3309_08830"/>
<dbReference type="InterPro" id="IPR022764">
    <property type="entry name" value="Peptidase_S54_rhomboid_dom"/>
</dbReference>
<evidence type="ECO:0000256" key="2">
    <source>
        <dbReference type="ARBA" id="ARBA00022475"/>
    </source>
</evidence>
<comment type="subcellular location">
    <subcellularLocation>
        <location evidence="1">Membrane</location>
        <topology evidence="1">Multi-pass membrane protein</topology>
    </subcellularLocation>
</comment>
<evidence type="ECO:0000256" key="4">
    <source>
        <dbReference type="ARBA" id="ARBA00022692"/>
    </source>
</evidence>
<dbReference type="GO" id="GO:0004252">
    <property type="term" value="F:serine-type endopeptidase activity"/>
    <property type="evidence" value="ECO:0007669"/>
    <property type="project" value="InterPro"/>
</dbReference>
<keyword evidence="6 7" id="KW-0472">Membrane</keyword>
<evidence type="ECO:0000256" key="6">
    <source>
        <dbReference type="ARBA" id="ARBA00023136"/>
    </source>
</evidence>
<reference evidence="9 10" key="1">
    <citation type="submission" date="2020-07" db="EMBL/GenBank/DDBJ databases">
        <title>Complete genome sequence for Sandaracinobacter sp. M6.</title>
        <authorList>
            <person name="Tang Y."/>
            <person name="Liu Q."/>
            <person name="Guo Z."/>
            <person name="Lei P."/>
            <person name="Huang B."/>
        </authorList>
    </citation>
    <scope>NUCLEOTIDE SEQUENCE [LARGE SCALE GENOMIC DNA]</scope>
    <source>
        <strain evidence="9 10">M6</strain>
    </source>
</reference>
<evidence type="ECO:0000256" key="1">
    <source>
        <dbReference type="ARBA" id="ARBA00004141"/>
    </source>
</evidence>
<keyword evidence="9" id="KW-0645">Protease</keyword>
<dbReference type="EMBL" id="CP059851">
    <property type="protein sequence ID" value="QMW21529.1"/>
    <property type="molecule type" value="Genomic_DNA"/>
</dbReference>
<protein>
    <submittedName>
        <fullName evidence="9">Rhomboid family intramembrane serine protease</fullName>
    </submittedName>
</protein>
<dbReference type="GO" id="GO:0006508">
    <property type="term" value="P:proteolysis"/>
    <property type="evidence" value="ECO:0007669"/>
    <property type="project" value="UniProtKB-KW"/>
</dbReference>
<feature type="domain" description="Peptidase S54 rhomboid" evidence="8">
    <location>
        <begin position="62"/>
        <end position="218"/>
    </location>
</feature>